<evidence type="ECO:0000313" key="2">
    <source>
        <dbReference type="EMBL" id="WIA23777.1"/>
    </source>
</evidence>
<feature type="domain" description="SBP-type" evidence="1">
    <location>
        <begin position="70"/>
        <end position="118"/>
    </location>
</feature>
<dbReference type="SUPFAM" id="SSF103612">
    <property type="entry name" value="SBT domain"/>
    <property type="match status" value="1"/>
</dbReference>
<dbReference type="InterPro" id="IPR004333">
    <property type="entry name" value="SBP_dom"/>
</dbReference>
<dbReference type="Proteomes" id="UP001244341">
    <property type="component" value="Chromosome 17b"/>
</dbReference>
<gene>
    <name evidence="2" type="ORF">OEZ85_013462</name>
</gene>
<dbReference type="Gene3D" id="4.10.1100.10">
    <property type="entry name" value="Transcription factor, SBP-box domain"/>
    <property type="match status" value="1"/>
</dbReference>
<organism evidence="2 3">
    <name type="scientific">Tetradesmus obliquus</name>
    <name type="common">Green alga</name>
    <name type="synonym">Acutodesmus obliquus</name>
    <dbReference type="NCBI Taxonomy" id="3088"/>
    <lineage>
        <taxon>Eukaryota</taxon>
        <taxon>Viridiplantae</taxon>
        <taxon>Chlorophyta</taxon>
        <taxon>core chlorophytes</taxon>
        <taxon>Chlorophyceae</taxon>
        <taxon>CS clade</taxon>
        <taxon>Sphaeropleales</taxon>
        <taxon>Scenedesmaceae</taxon>
        <taxon>Tetradesmus</taxon>
    </lineage>
</organism>
<sequence length="118" mass="12154">MNSQNTRGQGSAAALHHGSAAPAAASSAAAAAAAAAPEASAPLLLLLLQQAARLDAEAGDCRSSKPVRRPTLCMVPGCGKDLSSEGPYSRKKSCCQQHLRASLVKLEGLPCRFCQQRL</sequence>
<proteinExistence type="predicted"/>
<protein>
    <recommendedName>
        <fullName evidence="1">SBP-type domain-containing protein</fullName>
    </recommendedName>
</protein>
<dbReference type="InterPro" id="IPR036893">
    <property type="entry name" value="SBP_sf"/>
</dbReference>
<evidence type="ECO:0000313" key="3">
    <source>
        <dbReference type="Proteomes" id="UP001244341"/>
    </source>
</evidence>
<reference evidence="2 3" key="1">
    <citation type="submission" date="2023-05" db="EMBL/GenBank/DDBJ databases">
        <title>A 100% complete, gapless, phased diploid assembly of the Scenedesmus obliquus UTEX 3031 genome.</title>
        <authorList>
            <person name="Biondi T.C."/>
            <person name="Hanschen E.R."/>
            <person name="Kwon T."/>
            <person name="Eng W."/>
            <person name="Kruse C.P.S."/>
            <person name="Koehler S.I."/>
            <person name="Kunde Y."/>
            <person name="Gleasner C.D."/>
            <person name="You Mak K.T."/>
            <person name="Polle J."/>
            <person name="Hovde B.T."/>
            <person name="Starkenburg S.R."/>
        </authorList>
    </citation>
    <scope>NUCLEOTIDE SEQUENCE [LARGE SCALE GENOMIC DNA]</scope>
    <source>
        <strain evidence="2 3">DOE0152z</strain>
    </source>
</reference>
<evidence type="ECO:0000259" key="1">
    <source>
        <dbReference type="PROSITE" id="PS51141"/>
    </source>
</evidence>
<dbReference type="EMBL" id="CP126224">
    <property type="protein sequence ID" value="WIA23777.1"/>
    <property type="molecule type" value="Genomic_DNA"/>
</dbReference>
<dbReference type="Pfam" id="PF03110">
    <property type="entry name" value="SBP"/>
    <property type="match status" value="1"/>
</dbReference>
<name>A0ABY8UTW6_TETOB</name>
<dbReference type="PROSITE" id="PS51141">
    <property type="entry name" value="ZF_SBP"/>
    <property type="match status" value="1"/>
</dbReference>
<accession>A0ABY8UTW6</accession>
<keyword evidence="3" id="KW-1185">Reference proteome</keyword>